<dbReference type="InterPro" id="IPR020481">
    <property type="entry name" value="Intracell_prot_inh_BsuPI"/>
</dbReference>
<sequence length="157" mass="17693">MNKTLFFMVVFFLTFSGAACATSEENETGGGEQKSMGENWKLTGEFDVDSDSWRMELENISEHPLELNFNSGQEIEVDIKKDGQSESVYQYSADKMFTQALKQTTIDPGESKTWSDDISQKSLERGSYTVVFEVLAQKVNGEKPEKPLKTSDTFTIK</sequence>
<dbReference type="Gene3D" id="2.60.40.2360">
    <property type="entry name" value="Intracellular proteinase inhibitor BsuPI"/>
    <property type="match status" value="1"/>
</dbReference>
<reference evidence="3 4" key="1">
    <citation type="submission" date="2016-10" db="EMBL/GenBank/DDBJ databases">
        <authorList>
            <person name="de Groot N.N."/>
        </authorList>
    </citation>
    <scope>NUCLEOTIDE SEQUENCE [LARGE SCALE GENOMIC DNA]</scope>
    <source>
        <strain evidence="4">P4B,CCM 7963,CECT 7998,DSM 25260,IBRC-M 10614,KCTC 13821</strain>
    </source>
</reference>
<evidence type="ECO:0000313" key="3">
    <source>
        <dbReference type="EMBL" id="SDI25662.1"/>
    </source>
</evidence>
<evidence type="ECO:0000313" key="4">
    <source>
        <dbReference type="Proteomes" id="UP000199017"/>
    </source>
</evidence>
<dbReference type="EMBL" id="FNDU01000006">
    <property type="protein sequence ID" value="SDI25662.1"/>
    <property type="molecule type" value="Genomic_DNA"/>
</dbReference>
<dbReference type="Pfam" id="PF12690">
    <property type="entry name" value="BsuPI"/>
    <property type="match status" value="1"/>
</dbReference>
<keyword evidence="1" id="KW-0732">Signal</keyword>
<dbReference type="STRING" id="930129.SAMN05216352_10622"/>
<feature type="signal peptide" evidence="1">
    <location>
        <begin position="1"/>
        <end position="21"/>
    </location>
</feature>
<feature type="domain" description="Intracellular proteinase inhibitor BsuPI" evidence="2">
    <location>
        <begin position="52"/>
        <end position="138"/>
    </location>
</feature>
<dbReference type="OrthoDB" id="1357684at2"/>
<accession>A0A1G8J3M5</accession>
<dbReference type="InterPro" id="IPR012674">
    <property type="entry name" value="Calycin"/>
</dbReference>
<organism evidence="3 4">
    <name type="scientific">Alteribacillus bidgolensis</name>
    <dbReference type="NCBI Taxonomy" id="930129"/>
    <lineage>
        <taxon>Bacteria</taxon>
        <taxon>Bacillati</taxon>
        <taxon>Bacillota</taxon>
        <taxon>Bacilli</taxon>
        <taxon>Bacillales</taxon>
        <taxon>Bacillaceae</taxon>
        <taxon>Alteribacillus</taxon>
    </lineage>
</organism>
<gene>
    <name evidence="3" type="ORF">SAMN05216352_10622</name>
</gene>
<dbReference type="SUPFAM" id="SSF50814">
    <property type="entry name" value="Lipocalins"/>
    <property type="match status" value="1"/>
</dbReference>
<dbReference type="PROSITE" id="PS51257">
    <property type="entry name" value="PROKAR_LIPOPROTEIN"/>
    <property type="match status" value="1"/>
</dbReference>
<dbReference type="RefSeq" id="WP_091584885.1">
    <property type="nucleotide sequence ID" value="NZ_FNDU01000006.1"/>
</dbReference>
<dbReference type="InterPro" id="IPR038144">
    <property type="entry name" value="IPI"/>
</dbReference>
<evidence type="ECO:0000259" key="2">
    <source>
        <dbReference type="Pfam" id="PF12690"/>
    </source>
</evidence>
<dbReference type="Proteomes" id="UP000199017">
    <property type="component" value="Unassembled WGS sequence"/>
</dbReference>
<proteinExistence type="predicted"/>
<feature type="chain" id="PRO_5038829256" evidence="1">
    <location>
        <begin position="22"/>
        <end position="157"/>
    </location>
</feature>
<name>A0A1G8J3M5_9BACI</name>
<protein>
    <submittedName>
        <fullName evidence="3">Intracellular proteinase inhibitor</fullName>
    </submittedName>
</protein>
<dbReference type="AlphaFoldDB" id="A0A1G8J3M5"/>
<keyword evidence="4" id="KW-1185">Reference proteome</keyword>
<evidence type="ECO:0000256" key="1">
    <source>
        <dbReference type="SAM" id="SignalP"/>
    </source>
</evidence>